<comment type="caution">
    <text evidence="9">The sequence shown here is derived from an EMBL/GenBank/DDBJ whole genome shotgun (WGS) entry which is preliminary data.</text>
</comment>
<dbReference type="InterPro" id="IPR035906">
    <property type="entry name" value="MetI-like_sf"/>
</dbReference>
<keyword evidence="10" id="KW-1185">Reference proteome</keyword>
<feature type="transmembrane region" description="Helical" evidence="7">
    <location>
        <begin position="97"/>
        <end position="122"/>
    </location>
</feature>
<dbReference type="GO" id="GO:0005886">
    <property type="term" value="C:plasma membrane"/>
    <property type="evidence" value="ECO:0007669"/>
    <property type="project" value="UniProtKB-SubCell"/>
</dbReference>
<evidence type="ECO:0000259" key="8">
    <source>
        <dbReference type="PROSITE" id="PS50928"/>
    </source>
</evidence>
<evidence type="ECO:0000256" key="1">
    <source>
        <dbReference type="ARBA" id="ARBA00004651"/>
    </source>
</evidence>
<gene>
    <name evidence="9" type="ORF">HDA44_000086</name>
</gene>
<dbReference type="InterPro" id="IPR025966">
    <property type="entry name" value="OppC_N"/>
</dbReference>
<evidence type="ECO:0000256" key="5">
    <source>
        <dbReference type="ARBA" id="ARBA00022989"/>
    </source>
</evidence>
<feature type="transmembrane region" description="Helical" evidence="7">
    <location>
        <begin position="134"/>
        <end position="153"/>
    </location>
</feature>
<dbReference type="PANTHER" id="PTHR43386:SF1">
    <property type="entry name" value="D,D-DIPEPTIDE TRANSPORT SYSTEM PERMEASE PROTEIN DDPC-RELATED"/>
    <property type="match status" value="1"/>
</dbReference>
<keyword evidence="3" id="KW-1003">Cell membrane</keyword>
<feature type="domain" description="ABC transmembrane type-1" evidence="8">
    <location>
        <begin position="95"/>
        <end position="285"/>
    </location>
</feature>
<evidence type="ECO:0000256" key="3">
    <source>
        <dbReference type="ARBA" id="ARBA00022475"/>
    </source>
</evidence>
<dbReference type="AlphaFoldDB" id="A0A841DI02"/>
<name>A0A841DI02_9ACTN</name>
<sequence>MPETVPEPQTAEKAETTQPVLKPQTTLRLLLRNKLAVVGLVFIALWTLGAVFADLLPYGATQPGVGGLLQGPTLAHPFGTDNFGRDLLSRVLAGGRISLWTGLIAIAISLLIGVPLGAFAGFVRGRAGGLVMRLMDMLLAFPSLVLAMAIAAAMGPGMVSAMVAVGIVGIPEFARIVHGQTLSLRERDFVEAGHAIGLPARSILIRHIVPNALAPILVRATLGMGYAILTAASLSFIGLGAQPPDPEWGVLISDGRGYIISGEWWMTTFPGLAIATSILGFNLLGDGLRDVLDPRLRTSK</sequence>
<evidence type="ECO:0000256" key="4">
    <source>
        <dbReference type="ARBA" id="ARBA00022692"/>
    </source>
</evidence>
<feature type="transmembrane region" description="Helical" evidence="7">
    <location>
        <begin position="264"/>
        <end position="285"/>
    </location>
</feature>
<dbReference type="GO" id="GO:0055085">
    <property type="term" value="P:transmembrane transport"/>
    <property type="evidence" value="ECO:0007669"/>
    <property type="project" value="InterPro"/>
</dbReference>
<keyword evidence="6 7" id="KW-0472">Membrane</keyword>
<dbReference type="Proteomes" id="UP000558997">
    <property type="component" value="Unassembled WGS sequence"/>
</dbReference>
<dbReference type="PANTHER" id="PTHR43386">
    <property type="entry name" value="OLIGOPEPTIDE TRANSPORT SYSTEM PERMEASE PROTEIN APPC"/>
    <property type="match status" value="1"/>
</dbReference>
<dbReference type="Pfam" id="PF12911">
    <property type="entry name" value="OppC_N"/>
    <property type="match status" value="1"/>
</dbReference>
<evidence type="ECO:0000256" key="2">
    <source>
        <dbReference type="ARBA" id="ARBA00022448"/>
    </source>
</evidence>
<dbReference type="Pfam" id="PF00528">
    <property type="entry name" value="BPD_transp_1"/>
    <property type="match status" value="1"/>
</dbReference>
<organism evidence="9 10">
    <name type="scientific">Kribbella solani</name>
    <dbReference type="NCBI Taxonomy" id="236067"/>
    <lineage>
        <taxon>Bacteria</taxon>
        <taxon>Bacillati</taxon>
        <taxon>Actinomycetota</taxon>
        <taxon>Actinomycetes</taxon>
        <taxon>Propionibacteriales</taxon>
        <taxon>Kribbellaceae</taxon>
        <taxon>Kribbella</taxon>
    </lineage>
</organism>
<dbReference type="SUPFAM" id="SSF161098">
    <property type="entry name" value="MetI-like"/>
    <property type="match status" value="1"/>
</dbReference>
<evidence type="ECO:0000256" key="7">
    <source>
        <dbReference type="RuleBase" id="RU363032"/>
    </source>
</evidence>
<dbReference type="CDD" id="cd06261">
    <property type="entry name" value="TM_PBP2"/>
    <property type="match status" value="1"/>
</dbReference>
<dbReference type="Gene3D" id="1.10.3720.10">
    <property type="entry name" value="MetI-like"/>
    <property type="match status" value="1"/>
</dbReference>
<dbReference type="PROSITE" id="PS50928">
    <property type="entry name" value="ABC_TM1"/>
    <property type="match status" value="1"/>
</dbReference>
<keyword evidence="4 7" id="KW-0812">Transmembrane</keyword>
<feature type="transmembrane region" description="Helical" evidence="7">
    <location>
        <begin position="216"/>
        <end position="241"/>
    </location>
</feature>
<proteinExistence type="inferred from homology"/>
<evidence type="ECO:0000313" key="10">
    <source>
        <dbReference type="Proteomes" id="UP000558997"/>
    </source>
</evidence>
<evidence type="ECO:0000313" key="9">
    <source>
        <dbReference type="EMBL" id="MBB5976745.1"/>
    </source>
</evidence>
<accession>A0A841DI02</accession>
<dbReference type="RefSeq" id="WP_184830414.1">
    <property type="nucleotide sequence ID" value="NZ_BAAAVN010000019.1"/>
</dbReference>
<dbReference type="EMBL" id="JACHNF010000001">
    <property type="protein sequence ID" value="MBB5976745.1"/>
    <property type="molecule type" value="Genomic_DNA"/>
</dbReference>
<protein>
    <submittedName>
        <fullName evidence="9">Peptide/nickel transport system permease protein</fullName>
    </submittedName>
</protein>
<comment type="similarity">
    <text evidence="7">Belongs to the binding-protein-dependent transport system permease family.</text>
</comment>
<feature type="transmembrane region" description="Helical" evidence="7">
    <location>
        <begin position="159"/>
        <end position="177"/>
    </location>
</feature>
<dbReference type="InterPro" id="IPR050366">
    <property type="entry name" value="BP-dependent_transpt_permease"/>
</dbReference>
<feature type="transmembrane region" description="Helical" evidence="7">
    <location>
        <begin position="35"/>
        <end position="53"/>
    </location>
</feature>
<keyword evidence="5 7" id="KW-1133">Transmembrane helix</keyword>
<dbReference type="InterPro" id="IPR000515">
    <property type="entry name" value="MetI-like"/>
</dbReference>
<reference evidence="9 10" key="1">
    <citation type="submission" date="2020-08" db="EMBL/GenBank/DDBJ databases">
        <title>Sequencing the genomes of 1000 actinobacteria strains.</title>
        <authorList>
            <person name="Klenk H.-P."/>
        </authorList>
    </citation>
    <scope>NUCLEOTIDE SEQUENCE [LARGE SCALE GENOMIC DNA]</scope>
    <source>
        <strain evidence="9 10">DSM 17294</strain>
    </source>
</reference>
<evidence type="ECO:0000256" key="6">
    <source>
        <dbReference type="ARBA" id="ARBA00023136"/>
    </source>
</evidence>
<comment type="subcellular location">
    <subcellularLocation>
        <location evidence="1 7">Cell membrane</location>
        <topology evidence="1 7">Multi-pass membrane protein</topology>
    </subcellularLocation>
</comment>
<keyword evidence="2 7" id="KW-0813">Transport</keyword>